<sequence>MFLFFILALSKNNEFQIRKAYSELYLNINSKDKTSLVFGKNDTETFTTKSIIGTKGKIIKPIGIDMCVTVRKKSMPEEVKKVTKLSSTENFEAISSQQKGDLILQLVLDACDDEKPDSRQIFHIECGNNNGLNQIIYDNLCLTVDDGGDIRFEKCDADNKAQDLKLDIVEAYVPSKKSIEEAKKSSLIDNKKDSDNNLISSCKLIPKDGDFRVHFLKKAFTM</sequence>
<proteinExistence type="predicted"/>
<dbReference type="HOGENOM" id="CLU_1245333_0_0_1"/>
<evidence type="ECO:0000313" key="2">
    <source>
        <dbReference type="Proteomes" id="UP000003163"/>
    </source>
</evidence>
<protein>
    <submittedName>
        <fullName evidence="1">Uncharacterized protein</fullName>
    </submittedName>
</protein>
<dbReference type="EMBL" id="AFBI03000030">
    <property type="protein sequence ID" value="EJW03799.1"/>
    <property type="molecule type" value="Genomic_DNA"/>
</dbReference>
<dbReference type="AlphaFoldDB" id="J9D8F2"/>
<reference evidence="2" key="2">
    <citation type="submission" date="2015-07" db="EMBL/GenBank/DDBJ databases">
        <title>Contrasting host-pathogen interactions and genome evolution in two generalist and specialist microsporidian pathogens of mosquitoes.</title>
        <authorList>
            <consortium name="The Broad Institute Genomics Platform"/>
            <consortium name="The Broad Institute Genome Sequencing Center for Infectious Disease"/>
            <person name="Cuomo C.A."/>
            <person name="Sanscrainte N.D."/>
            <person name="Goldberg J.M."/>
            <person name="Heiman D."/>
            <person name="Young S."/>
            <person name="Zeng Q."/>
            <person name="Becnel J.J."/>
            <person name="Birren B.W."/>
        </authorList>
    </citation>
    <scope>NUCLEOTIDE SEQUENCE [LARGE SCALE GENOMIC DNA]</scope>
    <source>
        <strain evidence="2">USNM 41457</strain>
    </source>
</reference>
<comment type="caution">
    <text evidence="1">The sequence shown here is derived from an EMBL/GenBank/DDBJ whole genome shotgun (WGS) entry which is preliminary data.</text>
</comment>
<dbReference type="InParanoid" id="J9D8F2"/>
<dbReference type="PROSITE" id="PS50231">
    <property type="entry name" value="RICIN_B_LECTIN"/>
    <property type="match status" value="1"/>
</dbReference>
<organism evidence="1 2">
    <name type="scientific">Edhazardia aedis (strain USNM 41457)</name>
    <name type="common">Microsporidian parasite</name>
    <dbReference type="NCBI Taxonomy" id="1003232"/>
    <lineage>
        <taxon>Eukaryota</taxon>
        <taxon>Fungi</taxon>
        <taxon>Fungi incertae sedis</taxon>
        <taxon>Microsporidia</taxon>
        <taxon>Edhazardia</taxon>
    </lineage>
</organism>
<keyword evidence="2" id="KW-1185">Reference proteome</keyword>
<reference evidence="1 2" key="1">
    <citation type="submission" date="2011-08" db="EMBL/GenBank/DDBJ databases">
        <authorList>
            <person name="Liu Z.J."/>
            <person name="Shi F.L."/>
            <person name="Lu J.Q."/>
            <person name="Li M."/>
            <person name="Wang Z.L."/>
        </authorList>
    </citation>
    <scope>NUCLEOTIDE SEQUENCE [LARGE SCALE GENOMIC DNA]</scope>
    <source>
        <strain evidence="1 2">USNM 41457</strain>
    </source>
</reference>
<dbReference type="Proteomes" id="UP000003163">
    <property type="component" value="Unassembled WGS sequence"/>
</dbReference>
<name>J9D8F2_EDHAE</name>
<dbReference type="VEuPathDB" id="MicrosporidiaDB:EDEG_01891"/>
<accession>J9D8F2</accession>
<gene>
    <name evidence="1" type="ORF">EDEG_01891</name>
</gene>
<evidence type="ECO:0000313" key="1">
    <source>
        <dbReference type="EMBL" id="EJW03799.1"/>
    </source>
</evidence>